<comment type="caution">
    <text evidence="1">The sequence shown here is derived from an EMBL/GenBank/DDBJ whole genome shotgun (WGS) entry which is preliminary data.</text>
</comment>
<accession>A0A090NHA0</accession>
<keyword evidence="1" id="KW-0808">Transferase</keyword>
<dbReference type="GO" id="GO:0016740">
    <property type="term" value="F:transferase activity"/>
    <property type="evidence" value="ECO:0007669"/>
    <property type="project" value="UniProtKB-KW"/>
</dbReference>
<organism evidence="1 2">
    <name type="scientific">Shigella dysenteriae WRSd3</name>
    <dbReference type="NCBI Taxonomy" id="1401327"/>
    <lineage>
        <taxon>Bacteria</taxon>
        <taxon>Pseudomonadati</taxon>
        <taxon>Pseudomonadota</taxon>
        <taxon>Gammaproteobacteria</taxon>
        <taxon>Enterobacterales</taxon>
        <taxon>Enterobacteriaceae</taxon>
        <taxon>Shigella</taxon>
    </lineage>
</organism>
<reference evidence="1 2" key="1">
    <citation type="submission" date="2013-10" db="EMBL/GenBank/DDBJ databases">
        <title>Draft genomes and the virulence plasmids of Sd1617 vaccine constructs: WRSd3 and WRSd5.</title>
        <authorList>
            <person name="Aksomboon Vongsawan A."/>
            <person name="Venkatesan M.M."/>
            <person name="Vaisvil B."/>
            <person name="Emel G."/>
            <person name="Kepatral V."/>
            <person name="Sethabutr O."/>
            <person name="Serichantalergs O."/>
            <person name="Mason C."/>
        </authorList>
    </citation>
    <scope>NUCLEOTIDE SEQUENCE [LARGE SCALE GENOMIC DNA]</scope>
    <source>
        <strain evidence="1 2">WRSd3</strain>
    </source>
</reference>
<dbReference type="Proteomes" id="UP000017944">
    <property type="component" value="Unassembled WGS sequence"/>
</dbReference>
<sequence length="42" mass="4291">GCGVNALSGLQSRINSMYCSLLVGLISAAHQAILRLSSVSCP</sequence>
<dbReference type="AlphaFoldDB" id="A0A090NHA0"/>
<proteinExistence type="predicted"/>
<dbReference type="EMBL" id="AXUT01000168">
    <property type="protein sequence ID" value="ESU79359.1"/>
    <property type="molecule type" value="Genomic_DNA"/>
</dbReference>
<name>A0A090NHA0_SHIDY</name>
<dbReference type="EC" id="2.7.8.-" evidence="1"/>
<dbReference type="AntiFam" id="ANF00065">
    <property type="entry name" value="Translation of REP sequence"/>
</dbReference>
<gene>
    <name evidence="1" type="ORF">WRSd3_02180</name>
</gene>
<feature type="non-terminal residue" evidence="1">
    <location>
        <position position="1"/>
    </location>
</feature>
<protein>
    <submittedName>
        <fullName evidence="1">4'-phosphopantetheinyl transferase entD</fullName>
        <ecNumber evidence="1">2.7.8.-</ecNumber>
    </submittedName>
</protein>
<evidence type="ECO:0000313" key="1">
    <source>
        <dbReference type="EMBL" id="ESU79359.1"/>
    </source>
</evidence>
<evidence type="ECO:0000313" key="2">
    <source>
        <dbReference type="Proteomes" id="UP000017944"/>
    </source>
</evidence>